<gene>
    <name evidence="2" type="ORF">Taro_022439</name>
</gene>
<comment type="caution">
    <text evidence="2">The sequence shown here is derived from an EMBL/GenBank/DDBJ whole genome shotgun (WGS) entry which is preliminary data.</text>
</comment>
<organism evidence="2 3">
    <name type="scientific">Colocasia esculenta</name>
    <name type="common">Wild taro</name>
    <name type="synonym">Arum esculentum</name>
    <dbReference type="NCBI Taxonomy" id="4460"/>
    <lineage>
        <taxon>Eukaryota</taxon>
        <taxon>Viridiplantae</taxon>
        <taxon>Streptophyta</taxon>
        <taxon>Embryophyta</taxon>
        <taxon>Tracheophyta</taxon>
        <taxon>Spermatophyta</taxon>
        <taxon>Magnoliopsida</taxon>
        <taxon>Liliopsida</taxon>
        <taxon>Araceae</taxon>
        <taxon>Aroideae</taxon>
        <taxon>Colocasieae</taxon>
        <taxon>Colocasia</taxon>
    </lineage>
</organism>
<protein>
    <submittedName>
        <fullName evidence="2">Uncharacterized protein</fullName>
    </submittedName>
</protein>
<feature type="coiled-coil region" evidence="1">
    <location>
        <begin position="84"/>
        <end position="134"/>
    </location>
</feature>
<reference evidence="2" key="1">
    <citation type="submission" date="2017-07" db="EMBL/GenBank/DDBJ databases">
        <title>Taro Niue Genome Assembly and Annotation.</title>
        <authorList>
            <person name="Atibalentja N."/>
            <person name="Keating K."/>
            <person name="Fields C.J."/>
        </authorList>
    </citation>
    <scope>NUCLEOTIDE SEQUENCE</scope>
    <source>
        <strain evidence="2">Niue_2</strain>
        <tissue evidence="2">Leaf</tissue>
    </source>
</reference>
<evidence type="ECO:0000256" key="1">
    <source>
        <dbReference type="SAM" id="Coils"/>
    </source>
</evidence>
<dbReference type="Proteomes" id="UP000652761">
    <property type="component" value="Unassembled WGS sequence"/>
</dbReference>
<keyword evidence="3" id="KW-1185">Reference proteome</keyword>
<proteinExistence type="predicted"/>
<dbReference type="AlphaFoldDB" id="A0A843UUF7"/>
<keyword evidence="1" id="KW-0175">Coiled coil</keyword>
<dbReference type="EMBL" id="NMUH01001184">
    <property type="protein sequence ID" value="MQL89862.1"/>
    <property type="molecule type" value="Genomic_DNA"/>
</dbReference>
<sequence>MEDFQARYAGRLRHDRRVMPESQAVCLLEGRLAEQEVELARLRTEVRTLVKGGAAEGAGGPRCRGELVCPASRRGPGGPPAEALDRANERIQEIKAEAGVVTLQAQVKALRLDLSRMEGRMTAFQDNARDAEAEKIRAIEARGWLSQIWGS</sequence>
<evidence type="ECO:0000313" key="2">
    <source>
        <dbReference type="EMBL" id="MQL89862.1"/>
    </source>
</evidence>
<name>A0A843UUF7_COLES</name>
<evidence type="ECO:0000313" key="3">
    <source>
        <dbReference type="Proteomes" id="UP000652761"/>
    </source>
</evidence>
<accession>A0A843UUF7</accession>